<dbReference type="SUPFAM" id="SSF54631">
    <property type="entry name" value="CBS-domain pair"/>
    <property type="match status" value="1"/>
</dbReference>
<evidence type="ECO:0000259" key="2">
    <source>
        <dbReference type="PROSITE" id="PS51371"/>
    </source>
</evidence>
<dbReference type="GO" id="GO:0015095">
    <property type="term" value="F:magnesium ion transmembrane transporter activity"/>
    <property type="evidence" value="ECO:0007669"/>
    <property type="project" value="InterPro"/>
</dbReference>
<dbReference type="CDD" id="cd04606">
    <property type="entry name" value="CBS_pair_Mg_transporter"/>
    <property type="match status" value="1"/>
</dbReference>
<gene>
    <name evidence="3" type="ORF">A3J93_04745</name>
</gene>
<reference evidence="3 4" key="1">
    <citation type="journal article" date="2016" name="Nat. Commun.">
        <title>Thousands of microbial genomes shed light on interconnected biogeochemical processes in an aquifer system.</title>
        <authorList>
            <person name="Anantharaman K."/>
            <person name="Brown C.T."/>
            <person name="Hug L.A."/>
            <person name="Sharon I."/>
            <person name="Castelle C.J."/>
            <person name="Probst A.J."/>
            <person name="Thomas B.C."/>
            <person name="Singh A."/>
            <person name="Wilkins M.J."/>
            <person name="Karaoz U."/>
            <person name="Brodie E.L."/>
            <person name="Williams K.H."/>
            <person name="Hubbard S.S."/>
            <person name="Banfield J.F."/>
        </authorList>
    </citation>
    <scope>NUCLEOTIDE SEQUENCE [LARGE SCALE GENOMIC DNA]</scope>
</reference>
<dbReference type="Gene3D" id="3.10.580.10">
    <property type="entry name" value="CBS-domain"/>
    <property type="match status" value="1"/>
</dbReference>
<dbReference type="SMART" id="SM00924">
    <property type="entry name" value="MgtE_N"/>
    <property type="match status" value="1"/>
</dbReference>
<accession>A0A1F6NX87</accession>
<keyword evidence="1" id="KW-0129">CBS domain</keyword>
<dbReference type="InterPro" id="IPR006669">
    <property type="entry name" value="MgtE_transporter"/>
</dbReference>
<comment type="caution">
    <text evidence="3">The sequence shown here is derived from an EMBL/GenBank/DDBJ whole genome shotgun (WGS) entry which is preliminary data.</text>
</comment>
<dbReference type="AlphaFoldDB" id="A0A1F6NX87"/>
<dbReference type="InterPro" id="IPR038076">
    <property type="entry name" value="MgtE_N_sf"/>
</dbReference>
<dbReference type="Pfam" id="PF00571">
    <property type="entry name" value="CBS"/>
    <property type="match status" value="1"/>
</dbReference>
<sequence length="403" mass="45667">MMYFSGILKSDVTDASEKVVGRLKDILIKSQDGEYAPLEFLVIAGKGGGLFYIPYGETEHISKSGVVLRRVWDKLERVTERPTGCLSLVDDIYDQQIMDINGARVVRANDLRFAVVDDKMRVVGIDVSVRGLFRRLGLLWLDVFHLLKTNLIDWRDASPVRGTLKIGALASNFHRLHPADMADIIEDLHLKRGSKLVGYLDPRSAAKVLEEMDEETQKKFLKSFDPGRIRQILDNMSTDEVVDLIQSFSKSDAAVYLSFLGDERHQAVKKLLAHDDDTAGGLMTVDYIPVSLDLTVAQAMEEVRKFSARFRSILYIYGINTEGVFRGAISLRRLLLAKPEQKLREVIKKQKRLPTLSPDDNLNYICDMMTRYNLFSVAVLDKDHKMLGVVTIDDVMRTMRPRA</sequence>
<dbReference type="GO" id="GO:0016020">
    <property type="term" value="C:membrane"/>
    <property type="evidence" value="ECO:0007669"/>
    <property type="project" value="InterPro"/>
</dbReference>
<dbReference type="EMBL" id="MFQZ01000003">
    <property type="protein sequence ID" value="OGH88333.1"/>
    <property type="molecule type" value="Genomic_DNA"/>
</dbReference>
<dbReference type="Gene3D" id="1.25.60.10">
    <property type="entry name" value="MgtE N-terminal domain-like"/>
    <property type="match status" value="1"/>
</dbReference>
<dbReference type="SUPFAM" id="SSF158791">
    <property type="entry name" value="MgtE N-terminal domain-like"/>
    <property type="match status" value="1"/>
</dbReference>
<protein>
    <recommendedName>
        <fullName evidence="2">CBS domain-containing protein</fullName>
    </recommendedName>
</protein>
<organism evidence="3 4">
    <name type="scientific">Candidatus Magasanikbacteria bacterium RIFOXYC2_FULL_42_28</name>
    <dbReference type="NCBI Taxonomy" id="1798704"/>
    <lineage>
        <taxon>Bacteria</taxon>
        <taxon>Candidatus Magasanikiibacteriota</taxon>
    </lineage>
</organism>
<name>A0A1F6NX87_9BACT</name>
<dbReference type="STRING" id="1798704.A3J93_04745"/>
<dbReference type="PROSITE" id="PS51371">
    <property type="entry name" value="CBS"/>
    <property type="match status" value="1"/>
</dbReference>
<feature type="domain" description="CBS" evidence="2">
    <location>
        <begin position="347"/>
        <end position="403"/>
    </location>
</feature>
<proteinExistence type="predicted"/>
<evidence type="ECO:0000256" key="1">
    <source>
        <dbReference type="PROSITE-ProRule" id="PRU00703"/>
    </source>
</evidence>
<evidence type="ECO:0000313" key="3">
    <source>
        <dbReference type="EMBL" id="OGH88333.1"/>
    </source>
</evidence>
<dbReference type="InterPro" id="IPR000644">
    <property type="entry name" value="CBS_dom"/>
</dbReference>
<dbReference type="PANTHER" id="PTHR43773:SF1">
    <property type="entry name" value="MAGNESIUM TRANSPORTER MGTE"/>
    <property type="match status" value="1"/>
</dbReference>
<evidence type="ECO:0000313" key="4">
    <source>
        <dbReference type="Proteomes" id="UP000177907"/>
    </source>
</evidence>
<dbReference type="Pfam" id="PF03448">
    <property type="entry name" value="MgtE_N"/>
    <property type="match status" value="1"/>
</dbReference>
<dbReference type="Proteomes" id="UP000177907">
    <property type="component" value="Unassembled WGS sequence"/>
</dbReference>
<dbReference type="PANTHER" id="PTHR43773">
    <property type="entry name" value="MAGNESIUM TRANSPORTER MGTE"/>
    <property type="match status" value="1"/>
</dbReference>
<dbReference type="InterPro" id="IPR046342">
    <property type="entry name" value="CBS_dom_sf"/>
</dbReference>
<dbReference type="InterPro" id="IPR006668">
    <property type="entry name" value="Mg_transptr_MgtE_intracell_dom"/>
</dbReference>